<keyword evidence="2" id="KW-1185">Reference proteome</keyword>
<name>A0AA41QLS0_9HYPH</name>
<sequence length="463" mass="52159">MNTHLISPERYGLTLRVVEAGRRHRPIRPDSATIAEIGKEIAFVPDALDTYDYEGWKPIHHDLLVVSAAVEYADRRTARRISRWARDFNITVPVVEVATWQQPEVQASLRAALRHLTGDDWRFAFVPWQGQRVLGARQRSLPFGTERSFVIAYSDGLDSRCVANVSGNGSDAVCVRVTKHRHTLKAGDEPFDQIPFRVDVPSARESSVRSRGFKFAAVTAIAAHLTGLTRIVVPESGQGALGPVLLPLHNVYADYRNHPTYFRKMERFIKMVLGHDVRYDQPRLWNTKGETISAFRLATNTAVDELFETRSCWQQRWNAKTDGKLRQCGLCAACLLRRMSMHAAGIEEPDHTYIIADLTVPAFRDALPGREKVRLSRTMAEYGSVGARHFQQLADMANLPDAALNAHAFEIARATGEAQEDVLTNLRNMLLTHAKEWRAFMAAQGKQSFLRSWTQGGRHGRPE</sequence>
<dbReference type="Gene3D" id="3.40.50.620">
    <property type="entry name" value="HUPs"/>
    <property type="match status" value="1"/>
</dbReference>
<reference evidence="1" key="1">
    <citation type="submission" date="2022-03" db="EMBL/GenBank/DDBJ databases">
        <title>The complete genome sequence of a Methyloterrigena soli.</title>
        <authorList>
            <person name="Zi Z."/>
        </authorList>
    </citation>
    <scope>NUCLEOTIDE SEQUENCE</scope>
    <source>
        <strain evidence="1">M48</strain>
    </source>
</reference>
<dbReference type="InterPro" id="IPR014729">
    <property type="entry name" value="Rossmann-like_a/b/a_fold"/>
</dbReference>
<evidence type="ECO:0000313" key="1">
    <source>
        <dbReference type="EMBL" id="MCI0126527.1"/>
    </source>
</evidence>
<evidence type="ECO:0000313" key="2">
    <source>
        <dbReference type="Proteomes" id="UP001156140"/>
    </source>
</evidence>
<dbReference type="AlphaFoldDB" id="A0AA41QLS0"/>
<dbReference type="SUPFAM" id="SSF52402">
    <property type="entry name" value="Adenine nucleotide alpha hydrolases-like"/>
    <property type="match status" value="1"/>
</dbReference>
<protein>
    <submittedName>
        <fullName evidence="1">7-cyano-7-deazaguanine synthase</fullName>
        <ecNumber evidence="1">6.3.4.20</ecNumber>
    </submittedName>
</protein>
<dbReference type="EC" id="6.3.4.20" evidence="1"/>
<proteinExistence type="predicted"/>
<dbReference type="EMBL" id="JALAZD010000001">
    <property type="protein sequence ID" value="MCI0126527.1"/>
    <property type="molecule type" value="Genomic_DNA"/>
</dbReference>
<dbReference type="Proteomes" id="UP001156140">
    <property type="component" value="Unassembled WGS sequence"/>
</dbReference>
<dbReference type="GO" id="GO:0016874">
    <property type="term" value="F:ligase activity"/>
    <property type="evidence" value="ECO:0007669"/>
    <property type="project" value="UniProtKB-KW"/>
</dbReference>
<gene>
    <name evidence="1" type="ORF">ML536_06770</name>
</gene>
<keyword evidence="1" id="KW-0436">Ligase</keyword>
<accession>A0AA41QLS0</accession>
<organism evidence="1 2">
    <name type="scientific">Paradevosia shaoguanensis</name>
    <dbReference type="NCBI Taxonomy" id="1335043"/>
    <lineage>
        <taxon>Bacteria</taxon>
        <taxon>Pseudomonadati</taxon>
        <taxon>Pseudomonadota</taxon>
        <taxon>Alphaproteobacteria</taxon>
        <taxon>Hyphomicrobiales</taxon>
        <taxon>Devosiaceae</taxon>
        <taxon>Paradevosia</taxon>
    </lineage>
</organism>
<comment type="caution">
    <text evidence="1">The sequence shown here is derived from an EMBL/GenBank/DDBJ whole genome shotgun (WGS) entry which is preliminary data.</text>
</comment>
<dbReference type="RefSeq" id="WP_281735367.1">
    <property type="nucleotide sequence ID" value="NZ_JAKETQ010000001.1"/>
</dbReference>